<dbReference type="PANTHER" id="PTHR42928">
    <property type="entry name" value="TRICARBOXYLATE-BINDING PROTEIN"/>
    <property type="match status" value="1"/>
</dbReference>
<comment type="similarity">
    <text evidence="1">Belongs to the UPF0065 (bug) family.</text>
</comment>
<dbReference type="Gene3D" id="3.40.190.150">
    <property type="entry name" value="Bordetella uptake gene, domain 1"/>
    <property type="match status" value="1"/>
</dbReference>
<protein>
    <submittedName>
        <fullName evidence="3">Tripartite tricarboxylate transporter substrate binding protein</fullName>
    </submittedName>
</protein>
<dbReference type="PIRSF" id="PIRSF017082">
    <property type="entry name" value="YflP"/>
    <property type="match status" value="1"/>
</dbReference>
<keyword evidence="2" id="KW-0732">Signal</keyword>
<dbReference type="Pfam" id="PF03401">
    <property type="entry name" value="TctC"/>
    <property type="match status" value="1"/>
</dbReference>
<dbReference type="InterPro" id="IPR042100">
    <property type="entry name" value="Bug_dom1"/>
</dbReference>
<keyword evidence="4" id="KW-1185">Reference proteome</keyword>
<feature type="signal peptide" evidence="2">
    <location>
        <begin position="1"/>
        <end position="29"/>
    </location>
</feature>
<feature type="chain" id="PRO_5040950577" evidence="2">
    <location>
        <begin position="30"/>
        <end position="336"/>
    </location>
</feature>
<sequence>MQPCSRRATLAAALLAALPPGLMPRPAPAQPAGRPSPLDGPVTLICPFAAGGGTDLFLRALAAAAAPRLGQPVLVENRPGAAGSQGAIAVARAFPDGRLIAALPISALRQQAIRAESGQTVLFDAARDFTHLLQLAGYTFGLAVRADDDRFPDWAGFLAEARRQPGALRYAHWGTNGSSHVAMEMIAARAGVSLAPVEENGDAEGVAALLDGRVDAVAGTGGLGVEVDRGVLRWLNLWSDTRSMRWPDVPTLLDLGYGMVVTSPFGLVAPLGLPADTAAALHDAFAAALRDPQVQGVLELCVMTTAYLDPLSYAAFLGEEAARQRALVRRLGLRAG</sequence>
<reference evidence="3" key="1">
    <citation type="submission" date="2022-04" db="EMBL/GenBank/DDBJ databases">
        <title>Roseomonas acroporae sp. nov., isolated from coral Acropora digitifera.</title>
        <authorList>
            <person name="Sun H."/>
        </authorList>
    </citation>
    <scope>NUCLEOTIDE SEQUENCE</scope>
    <source>
        <strain evidence="3">NAR14</strain>
    </source>
</reference>
<dbReference type="SUPFAM" id="SSF53850">
    <property type="entry name" value="Periplasmic binding protein-like II"/>
    <property type="match status" value="1"/>
</dbReference>
<gene>
    <name evidence="3" type="ORF">M0638_18605</name>
</gene>
<evidence type="ECO:0000256" key="1">
    <source>
        <dbReference type="ARBA" id="ARBA00006987"/>
    </source>
</evidence>
<dbReference type="InterPro" id="IPR005064">
    <property type="entry name" value="BUG"/>
</dbReference>
<dbReference type="CDD" id="cd07012">
    <property type="entry name" value="PBP2_Bug_TTT"/>
    <property type="match status" value="1"/>
</dbReference>
<name>A0A9X2BYT9_9PROT</name>
<dbReference type="RefSeq" id="WP_248668506.1">
    <property type="nucleotide sequence ID" value="NZ_JALPRX010000082.1"/>
</dbReference>
<dbReference type="AlphaFoldDB" id="A0A9X2BYT9"/>
<organism evidence="3 4">
    <name type="scientific">Roseomonas acroporae</name>
    <dbReference type="NCBI Taxonomy" id="2937791"/>
    <lineage>
        <taxon>Bacteria</taxon>
        <taxon>Pseudomonadati</taxon>
        <taxon>Pseudomonadota</taxon>
        <taxon>Alphaproteobacteria</taxon>
        <taxon>Acetobacterales</taxon>
        <taxon>Roseomonadaceae</taxon>
        <taxon>Roseomonas</taxon>
    </lineage>
</organism>
<evidence type="ECO:0000313" key="3">
    <source>
        <dbReference type="EMBL" id="MCK8786390.1"/>
    </source>
</evidence>
<dbReference type="Proteomes" id="UP001139516">
    <property type="component" value="Unassembled WGS sequence"/>
</dbReference>
<dbReference type="EMBL" id="JALPRX010000082">
    <property type="protein sequence ID" value="MCK8786390.1"/>
    <property type="molecule type" value="Genomic_DNA"/>
</dbReference>
<accession>A0A9X2BYT9</accession>
<dbReference type="PANTHER" id="PTHR42928:SF5">
    <property type="entry name" value="BLR1237 PROTEIN"/>
    <property type="match status" value="1"/>
</dbReference>
<evidence type="ECO:0000313" key="4">
    <source>
        <dbReference type="Proteomes" id="UP001139516"/>
    </source>
</evidence>
<proteinExistence type="inferred from homology"/>
<dbReference type="Gene3D" id="3.40.190.10">
    <property type="entry name" value="Periplasmic binding protein-like II"/>
    <property type="match status" value="1"/>
</dbReference>
<comment type="caution">
    <text evidence="3">The sequence shown here is derived from an EMBL/GenBank/DDBJ whole genome shotgun (WGS) entry which is preliminary data.</text>
</comment>
<evidence type="ECO:0000256" key="2">
    <source>
        <dbReference type="SAM" id="SignalP"/>
    </source>
</evidence>